<evidence type="ECO:0000256" key="1">
    <source>
        <dbReference type="SAM" id="SignalP"/>
    </source>
</evidence>
<feature type="domain" description="DUF5777" evidence="2">
    <location>
        <begin position="46"/>
        <end position="290"/>
    </location>
</feature>
<evidence type="ECO:0000313" key="4">
    <source>
        <dbReference type="Proteomes" id="UP000263900"/>
    </source>
</evidence>
<name>A0A3B7N1N3_9BACT</name>
<proteinExistence type="predicted"/>
<evidence type="ECO:0000259" key="2">
    <source>
        <dbReference type="Pfam" id="PF19089"/>
    </source>
</evidence>
<keyword evidence="1" id="KW-0732">Signal</keyword>
<keyword evidence="4" id="KW-1185">Reference proteome</keyword>
<dbReference type="Proteomes" id="UP000263900">
    <property type="component" value="Chromosome"/>
</dbReference>
<feature type="chain" id="PRO_5017662732" description="DUF5777 domain-containing protein" evidence="1">
    <location>
        <begin position="24"/>
        <end position="296"/>
    </location>
</feature>
<dbReference type="RefSeq" id="WP_119052159.1">
    <property type="nucleotide sequence ID" value="NZ_CP032157.1"/>
</dbReference>
<gene>
    <name evidence="3" type="ORF">D3H65_20800</name>
</gene>
<dbReference type="OrthoDB" id="1117410at2"/>
<dbReference type="Pfam" id="PF19089">
    <property type="entry name" value="DUF5777"/>
    <property type="match status" value="1"/>
</dbReference>
<dbReference type="KEGG" id="pseg:D3H65_20800"/>
<dbReference type="AlphaFoldDB" id="A0A3B7N1N3"/>
<evidence type="ECO:0000313" key="3">
    <source>
        <dbReference type="EMBL" id="AXY76281.1"/>
    </source>
</evidence>
<dbReference type="EMBL" id="CP032157">
    <property type="protein sequence ID" value="AXY76281.1"/>
    <property type="molecule type" value="Genomic_DNA"/>
</dbReference>
<organism evidence="3 4">
    <name type="scientific">Paraflavitalea soli</name>
    <dbReference type="NCBI Taxonomy" id="2315862"/>
    <lineage>
        <taxon>Bacteria</taxon>
        <taxon>Pseudomonadati</taxon>
        <taxon>Bacteroidota</taxon>
        <taxon>Chitinophagia</taxon>
        <taxon>Chitinophagales</taxon>
        <taxon>Chitinophagaceae</taxon>
        <taxon>Paraflavitalea</taxon>
    </lineage>
</organism>
<dbReference type="InterPro" id="IPR045916">
    <property type="entry name" value="DUF5777"/>
</dbReference>
<accession>A0A3B7N1N3</accession>
<feature type="signal peptide" evidence="1">
    <location>
        <begin position="1"/>
        <end position="23"/>
    </location>
</feature>
<sequence length="296" mass="33338">MKRILYSSLSGMALLLSTTCLYAQDQDLLKELGTDSVKKEYVKNAFKSSRVIHSHSMEFIGKGVLDVRILHRFGTVNHGVKDLFGLDEANMRFGFDYGLGKNLTVGIGRSNVNKELDGFVKYRPVQQSTGPGSIPFSVVLITGMSVRTQEFPEPKDVYKFQHRLAFWQEVIIGRKFSEAFSLQLNPIFLHRNLVPNATDDNNTWALGVGGRIKLTRRTAFVVDYTPVLAGRQPGTKDPLAMGFDIETGGHVFQLHFTNATGMNERAFLTTTTDDFWKGEIRFGFNLSRVFTIKKKK</sequence>
<reference evidence="3 4" key="1">
    <citation type="submission" date="2018-09" db="EMBL/GenBank/DDBJ databases">
        <title>Genome sequencing of strain 6GH32-13.</title>
        <authorList>
            <person name="Weon H.-Y."/>
            <person name="Heo J."/>
            <person name="Kwon S.-W."/>
        </authorList>
    </citation>
    <scope>NUCLEOTIDE SEQUENCE [LARGE SCALE GENOMIC DNA]</scope>
    <source>
        <strain evidence="3 4">5GH32-13</strain>
    </source>
</reference>
<protein>
    <recommendedName>
        <fullName evidence="2">DUF5777 domain-containing protein</fullName>
    </recommendedName>
</protein>